<dbReference type="OrthoDB" id="5840532at2759"/>
<comment type="similarity">
    <text evidence="1">Belongs to the short-chain dehydrogenases/reductases (SDR) family.</text>
</comment>
<dbReference type="AlphaFoldDB" id="A0A8H3V1U5"/>
<accession>A0A8H3V1U5</accession>
<dbReference type="Gene3D" id="3.40.50.720">
    <property type="entry name" value="NAD(P)-binding Rossmann-like Domain"/>
    <property type="match status" value="1"/>
</dbReference>
<dbReference type="PANTHER" id="PTHR42760:SF133">
    <property type="entry name" value="3-OXOACYL-[ACYL-CARRIER-PROTEIN] REDUCTASE"/>
    <property type="match status" value="1"/>
</dbReference>
<evidence type="ECO:0000313" key="5">
    <source>
        <dbReference type="EMBL" id="KAE9980894.1"/>
    </source>
</evidence>
<keyword evidence="9" id="KW-1185">Reference proteome</keyword>
<evidence type="ECO:0000256" key="3">
    <source>
        <dbReference type="SAM" id="Phobius"/>
    </source>
</evidence>
<reference evidence="5 7" key="1">
    <citation type="submission" date="2019-11" db="EMBL/GenBank/DDBJ databases">
        <title>Venturia inaequalis Genome Resource.</title>
        <authorList>
            <person name="Lichtner F.J."/>
        </authorList>
    </citation>
    <scope>NUCLEOTIDE SEQUENCE [LARGE SCALE GENOMIC DNA]</scope>
    <source>
        <strain evidence="6 8">120213</strain>
        <strain evidence="5">Bline_iso_100314</strain>
        <strain evidence="4 9">DMI_063113</strain>
    </source>
</reference>
<evidence type="ECO:0000313" key="4">
    <source>
        <dbReference type="EMBL" id="KAE9980320.1"/>
    </source>
</evidence>
<dbReference type="EMBL" id="WNWQ01000067">
    <property type="protein sequence ID" value="KAE9980894.1"/>
    <property type="molecule type" value="Genomic_DNA"/>
</dbReference>
<dbReference type="GO" id="GO:0016616">
    <property type="term" value="F:oxidoreductase activity, acting on the CH-OH group of donors, NAD or NADP as acceptor"/>
    <property type="evidence" value="ECO:0007669"/>
    <property type="project" value="TreeGrafter"/>
</dbReference>
<evidence type="ECO:0000256" key="1">
    <source>
        <dbReference type="ARBA" id="ARBA00006484"/>
    </source>
</evidence>
<proteinExistence type="inferred from homology"/>
<dbReference type="PRINTS" id="PR00081">
    <property type="entry name" value="GDHRDH"/>
</dbReference>
<keyword evidence="2" id="KW-0560">Oxidoreductase</keyword>
<feature type="transmembrane region" description="Helical" evidence="3">
    <location>
        <begin position="6"/>
        <end position="26"/>
    </location>
</feature>
<sequence>MPPTSPNVVVVIGVGSIGLAIARRLAQGRKLVIAGRRSTTLLTATSSLLDDGHDVSTHEVDITSYASVQTLAESASAFGTLNAIILTSGISQITTSTQDLYTVDLLGTANVIDAFLPYVGRGSSMVCLASMAGHLVPLSQTLSTHLATAPRESLLNNAELQAYNGTQGSYAVAKQGNILRVQAAAKAYGLKGARINSVSPGVIASNMAKMVMKSEYSEGVKRDIEASATQRLGTVEEIASVIEFLIGSGSSYVTGTDFLVDGGVSAGTRWPAENQTSAIAAAVEEAMESAQKKLQKTAEGVSVS</sequence>
<evidence type="ECO:0000313" key="6">
    <source>
        <dbReference type="EMBL" id="KAE9981150.1"/>
    </source>
</evidence>
<dbReference type="SUPFAM" id="SSF51735">
    <property type="entry name" value="NAD(P)-binding Rossmann-fold domains"/>
    <property type="match status" value="1"/>
</dbReference>
<dbReference type="Pfam" id="PF00106">
    <property type="entry name" value="adh_short"/>
    <property type="match status" value="1"/>
</dbReference>
<evidence type="ECO:0000256" key="2">
    <source>
        <dbReference type="ARBA" id="ARBA00023002"/>
    </source>
</evidence>
<dbReference type="Proteomes" id="UP000447873">
    <property type="component" value="Unassembled WGS sequence"/>
</dbReference>
<dbReference type="InterPro" id="IPR036291">
    <property type="entry name" value="NAD(P)-bd_dom_sf"/>
</dbReference>
<dbReference type="InterPro" id="IPR002347">
    <property type="entry name" value="SDR_fam"/>
</dbReference>
<name>A0A8H3V1U5_VENIN</name>
<comment type="caution">
    <text evidence="5">The sequence shown here is derived from an EMBL/GenBank/DDBJ whole genome shotgun (WGS) entry which is preliminary data.</text>
</comment>
<keyword evidence="3" id="KW-0812">Transmembrane</keyword>
<dbReference type="Pfam" id="PF13561">
    <property type="entry name" value="adh_short_C2"/>
    <property type="match status" value="1"/>
</dbReference>
<keyword evidence="3" id="KW-0472">Membrane</keyword>
<dbReference type="CDD" id="cd05233">
    <property type="entry name" value="SDR_c"/>
    <property type="match status" value="1"/>
</dbReference>
<protein>
    <submittedName>
        <fullName evidence="5">Uncharacterized protein</fullName>
    </submittedName>
</protein>
<organism evidence="5 7">
    <name type="scientific">Venturia inaequalis</name>
    <name type="common">Apple scab fungus</name>
    <dbReference type="NCBI Taxonomy" id="5025"/>
    <lineage>
        <taxon>Eukaryota</taxon>
        <taxon>Fungi</taxon>
        <taxon>Dikarya</taxon>
        <taxon>Ascomycota</taxon>
        <taxon>Pezizomycotina</taxon>
        <taxon>Dothideomycetes</taxon>
        <taxon>Pleosporomycetidae</taxon>
        <taxon>Venturiales</taxon>
        <taxon>Venturiaceae</taxon>
        <taxon>Venturia</taxon>
    </lineage>
</organism>
<dbReference type="EMBL" id="WNWR01000390">
    <property type="protein sequence ID" value="KAE9980320.1"/>
    <property type="molecule type" value="Genomic_DNA"/>
</dbReference>
<gene>
    <name evidence="5" type="ORF">BLS_008083</name>
    <name evidence="4" type="ORF">EG327_006632</name>
    <name evidence="6" type="ORF">EG328_011826</name>
</gene>
<dbReference type="EMBL" id="WNWS01000093">
    <property type="protein sequence ID" value="KAE9981150.1"/>
    <property type="molecule type" value="Genomic_DNA"/>
</dbReference>
<evidence type="ECO:0000313" key="8">
    <source>
        <dbReference type="Proteomes" id="UP000447873"/>
    </source>
</evidence>
<dbReference type="GO" id="GO:0006633">
    <property type="term" value="P:fatty acid biosynthetic process"/>
    <property type="evidence" value="ECO:0007669"/>
    <property type="project" value="TreeGrafter"/>
</dbReference>
<evidence type="ECO:0000313" key="7">
    <source>
        <dbReference type="Proteomes" id="UP000433883"/>
    </source>
</evidence>
<evidence type="ECO:0000313" key="9">
    <source>
        <dbReference type="Proteomes" id="UP000490939"/>
    </source>
</evidence>
<dbReference type="Proteomes" id="UP000490939">
    <property type="component" value="Unassembled WGS sequence"/>
</dbReference>
<dbReference type="GO" id="GO:0048038">
    <property type="term" value="F:quinone binding"/>
    <property type="evidence" value="ECO:0007669"/>
    <property type="project" value="TreeGrafter"/>
</dbReference>
<dbReference type="Proteomes" id="UP000433883">
    <property type="component" value="Unassembled WGS sequence"/>
</dbReference>
<keyword evidence="3" id="KW-1133">Transmembrane helix</keyword>
<dbReference type="PANTHER" id="PTHR42760">
    <property type="entry name" value="SHORT-CHAIN DEHYDROGENASES/REDUCTASES FAMILY MEMBER"/>
    <property type="match status" value="1"/>
</dbReference>